<protein>
    <submittedName>
        <fullName evidence="1">Uncharacterized protein</fullName>
    </submittedName>
</protein>
<dbReference type="EMBL" id="JAWDJW010004649">
    <property type="protein sequence ID" value="KAK3073190.1"/>
    <property type="molecule type" value="Genomic_DNA"/>
</dbReference>
<gene>
    <name evidence="1" type="ORF">LTS18_014481</name>
</gene>
<feature type="non-terminal residue" evidence="1">
    <location>
        <position position="328"/>
    </location>
</feature>
<sequence length="328" mass="38268">MTSKDGQELRETNQTLKKSRKSQCTEDQFEEVMNFFEETTATKQPFAAVDNAPVLSWDEMKQSFDDEVSPQARVFAERIYEHWVKMRKDRENRSLMPALKFERNQETDEGDPYVCFRRREIRQTRKTRGRDQQVTEKLKNLRIEMEKAREIVHSVKQREDCRRTQIRNERSLFQMRAEMREKIQELKIKEGDDMQLLVDQKAPKPKPRIETAGMPRGVPGLISKAPLMRADGRQLDSDMRNADEERAQAQAAIDLYIEESKVKHRNWNQAYEDLTWRPITPPLEMANRGYRQVYTGAAESQGLPTPPASIASEESADKMDVDAETPKA</sequence>
<keyword evidence="2" id="KW-1185">Reference proteome</keyword>
<reference evidence="1" key="1">
    <citation type="submission" date="2024-09" db="EMBL/GenBank/DDBJ databases">
        <title>Black Yeasts Isolated from many extreme environments.</title>
        <authorList>
            <person name="Coleine C."/>
            <person name="Stajich J.E."/>
            <person name="Selbmann L."/>
        </authorList>
    </citation>
    <scope>NUCLEOTIDE SEQUENCE</scope>
    <source>
        <strain evidence="1">CCFEE 5737</strain>
    </source>
</reference>
<evidence type="ECO:0000313" key="2">
    <source>
        <dbReference type="Proteomes" id="UP001186974"/>
    </source>
</evidence>
<dbReference type="Proteomes" id="UP001186974">
    <property type="component" value="Unassembled WGS sequence"/>
</dbReference>
<proteinExistence type="predicted"/>
<evidence type="ECO:0000313" key="1">
    <source>
        <dbReference type="EMBL" id="KAK3073190.1"/>
    </source>
</evidence>
<name>A0ACC3DH86_9PEZI</name>
<accession>A0ACC3DH86</accession>
<comment type="caution">
    <text evidence="1">The sequence shown here is derived from an EMBL/GenBank/DDBJ whole genome shotgun (WGS) entry which is preliminary data.</text>
</comment>
<organism evidence="1 2">
    <name type="scientific">Coniosporium uncinatum</name>
    <dbReference type="NCBI Taxonomy" id="93489"/>
    <lineage>
        <taxon>Eukaryota</taxon>
        <taxon>Fungi</taxon>
        <taxon>Dikarya</taxon>
        <taxon>Ascomycota</taxon>
        <taxon>Pezizomycotina</taxon>
        <taxon>Dothideomycetes</taxon>
        <taxon>Dothideomycetes incertae sedis</taxon>
        <taxon>Coniosporium</taxon>
    </lineage>
</organism>